<evidence type="ECO:0000313" key="2">
    <source>
        <dbReference type="Proteomes" id="UP001151760"/>
    </source>
</evidence>
<reference evidence="1" key="1">
    <citation type="journal article" date="2022" name="Int. J. Mol. Sci.">
        <title>Draft Genome of Tanacetum Coccineum: Genomic Comparison of Closely Related Tanacetum-Family Plants.</title>
        <authorList>
            <person name="Yamashiro T."/>
            <person name="Shiraishi A."/>
            <person name="Nakayama K."/>
            <person name="Satake H."/>
        </authorList>
    </citation>
    <scope>NUCLEOTIDE SEQUENCE</scope>
</reference>
<organism evidence="1 2">
    <name type="scientific">Tanacetum coccineum</name>
    <dbReference type="NCBI Taxonomy" id="301880"/>
    <lineage>
        <taxon>Eukaryota</taxon>
        <taxon>Viridiplantae</taxon>
        <taxon>Streptophyta</taxon>
        <taxon>Embryophyta</taxon>
        <taxon>Tracheophyta</taxon>
        <taxon>Spermatophyta</taxon>
        <taxon>Magnoliopsida</taxon>
        <taxon>eudicotyledons</taxon>
        <taxon>Gunneridae</taxon>
        <taxon>Pentapetalae</taxon>
        <taxon>asterids</taxon>
        <taxon>campanulids</taxon>
        <taxon>Asterales</taxon>
        <taxon>Asteraceae</taxon>
        <taxon>Asteroideae</taxon>
        <taxon>Anthemideae</taxon>
        <taxon>Anthemidinae</taxon>
        <taxon>Tanacetum</taxon>
    </lineage>
</organism>
<comment type="caution">
    <text evidence="1">The sequence shown here is derived from an EMBL/GenBank/DDBJ whole genome shotgun (WGS) entry which is preliminary data.</text>
</comment>
<protein>
    <submittedName>
        <fullName evidence="1">Uncharacterized protein</fullName>
    </submittedName>
</protein>
<accession>A0ABQ4XAQ7</accession>
<name>A0ABQ4XAQ7_9ASTR</name>
<sequence>MLQKRRQNYICSIKSMRETQVIAQLFNSSKLKGLGEDISKLILSGNEITGLFEIRIALVLSQNIVRKVESSQERNIHIDKTVEVMISWQRVRIEVMAQWIESSVAFSILKPFLLGDKFKIKFGLLSSNGRHDSAKICHIQFIYKQIYLIKGQSRS</sequence>
<gene>
    <name evidence="1" type="ORF">Tco_0656686</name>
</gene>
<keyword evidence="2" id="KW-1185">Reference proteome</keyword>
<dbReference type="Proteomes" id="UP001151760">
    <property type="component" value="Unassembled WGS sequence"/>
</dbReference>
<reference evidence="1" key="2">
    <citation type="submission" date="2022-01" db="EMBL/GenBank/DDBJ databases">
        <authorList>
            <person name="Yamashiro T."/>
            <person name="Shiraishi A."/>
            <person name="Satake H."/>
            <person name="Nakayama K."/>
        </authorList>
    </citation>
    <scope>NUCLEOTIDE SEQUENCE</scope>
</reference>
<evidence type="ECO:0000313" key="1">
    <source>
        <dbReference type="EMBL" id="GJS61902.1"/>
    </source>
</evidence>
<proteinExistence type="predicted"/>
<dbReference type="EMBL" id="BQNB010009323">
    <property type="protein sequence ID" value="GJS61902.1"/>
    <property type="molecule type" value="Genomic_DNA"/>
</dbReference>